<dbReference type="PANTHER" id="PTHR30536:SF5">
    <property type="entry name" value="ALTRONATE DEHYDRATASE"/>
    <property type="match status" value="1"/>
</dbReference>
<evidence type="ECO:0000256" key="2">
    <source>
        <dbReference type="ARBA" id="ARBA00023239"/>
    </source>
</evidence>
<keyword evidence="2" id="KW-0456">Lyase</keyword>
<feature type="domain" description="D-galactarate/Altronate dehydratase C-terminal" evidence="4">
    <location>
        <begin position="142"/>
        <end position="385"/>
    </location>
</feature>
<proteinExistence type="inferred from homology"/>
<accession>A0A1I0GKI8</accession>
<dbReference type="OrthoDB" id="9804574at2"/>
<dbReference type="InterPro" id="IPR048332">
    <property type="entry name" value="GD_AH_C"/>
</dbReference>
<dbReference type="EMBL" id="FOIL01000035">
    <property type="protein sequence ID" value="SET71553.1"/>
    <property type="molecule type" value="Genomic_DNA"/>
</dbReference>
<dbReference type="InterPro" id="IPR052172">
    <property type="entry name" value="UxaA_altronate/galactarate_dh"/>
</dbReference>
<dbReference type="GO" id="GO:0016829">
    <property type="term" value="F:lyase activity"/>
    <property type="evidence" value="ECO:0007669"/>
    <property type="project" value="UniProtKB-KW"/>
</dbReference>
<protein>
    <submittedName>
        <fullName evidence="5">Altronate dehydratase large subunit</fullName>
    </submittedName>
</protein>
<dbReference type="RefSeq" id="WP_074649928.1">
    <property type="nucleotide sequence ID" value="NZ_FOIL01000035.1"/>
</dbReference>
<dbReference type="eggNOG" id="COG2721">
    <property type="taxonomic scope" value="Bacteria"/>
</dbReference>
<comment type="similarity">
    <text evidence="1">Belongs to the UxaA family.</text>
</comment>
<keyword evidence="6" id="KW-1185">Reference proteome</keyword>
<dbReference type="InterPro" id="IPR007392">
    <property type="entry name" value="GD_AH_second"/>
</dbReference>
<evidence type="ECO:0000259" key="3">
    <source>
        <dbReference type="Pfam" id="PF04295"/>
    </source>
</evidence>
<dbReference type="Proteomes" id="UP000199820">
    <property type="component" value="Unassembled WGS sequence"/>
</dbReference>
<dbReference type="GO" id="GO:0019698">
    <property type="term" value="P:D-galacturonate catabolic process"/>
    <property type="evidence" value="ECO:0007669"/>
    <property type="project" value="TreeGrafter"/>
</dbReference>
<sequence length="389" mass="40925">MKITGYRRENGTFGVRNHLLILPTSVCATDTAEKIAAQIPGAVSVPNQHGCCQIGSDSEQVERTLVGFGVNANVGAVLVVGLGCDGIQAEKLASRIAVSKKPVEWITIQGCGGTLKAIAKGAEIASRMQRTLSEMVRVEGDLSEIILGMECGGSDPTSGLASNPSIGYVSDKLCSLGGSSILSETTEVIGAEHILAERFVNEEEKEKFLHMVHRTEQRALDLGEDLRTGQPTPGNKAGGLTTIEEKSLGCMYKAGTSALFQGALEYSEILPLDKAHGLYFMDTPGQDIDSITGMVAGGATVIIFSTGRGTPTGSPIAPVVKITGNNDTYNNMPDNIDINAGRIIVDGAGIAEIGEEAFQMIVEACNGKMTKAEALGHREFGIYKTAGTF</sequence>
<gene>
    <name evidence="5" type="ORF">SAMN04487771_103524</name>
</gene>
<dbReference type="Pfam" id="PF04295">
    <property type="entry name" value="GD_AH_second"/>
    <property type="match status" value="1"/>
</dbReference>
<dbReference type="Pfam" id="PF20629">
    <property type="entry name" value="GD_AH_C"/>
    <property type="match status" value="1"/>
</dbReference>
<evidence type="ECO:0000259" key="4">
    <source>
        <dbReference type="Pfam" id="PF20629"/>
    </source>
</evidence>
<evidence type="ECO:0000256" key="1">
    <source>
        <dbReference type="ARBA" id="ARBA00010986"/>
    </source>
</evidence>
<organism evidence="5 6">
    <name type="scientific">[Clostridium] aminophilum</name>
    <dbReference type="NCBI Taxonomy" id="1526"/>
    <lineage>
        <taxon>Bacteria</taxon>
        <taxon>Bacillati</taxon>
        <taxon>Bacillota</taxon>
        <taxon>Clostridia</taxon>
        <taxon>Lachnospirales</taxon>
        <taxon>Lachnospiraceae</taxon>
    </lineage>
</organism>
<dbReference type="AlphaFoldDB" id="A0A1I0GKI8"/>
<feature type="domain" description="D-galactarate/Altronate dehydratase second" evidence="3">
    <location>
        <begin position="5"/>
        <end position="131"/>
    </location>
</feature>
<evidence type="ECO:0000313" key="6">
    <source>
        <dbReference type="Proteomes" id="UP000199820"/>
    </source>
</evidence>
<dbReference type="STRING" id="1526.SAMN02910262_00767"/>
<name>A0A1I0GKI8_9FIRM</name>
<reference evidence="5 6" key="1">
    <citation type="submission" date="2016-10" db="EMBL/GenBank/DDBJ databases">
        <authorList>
            <person name="de Groot N.N."/>
        </authorList>
    </citation>
    <scope>NUCLEOTIDE SEQUENCE [LARGE SCALE GENOMIC DNA]</scope>
    <source>
        <strain evidence="5 6">KH1P1</strain>
    </source>
</reference>
<dbReference type="PANTHER" id="PTHR30536">
    <property type="entry name" value="ALTRONATE/GALACTARATE DEHYDRATASE"/>
    <property type="match status" value="1"/>
</dbReference>
<evidence type="ECO:0000313" key="5">
    <source>
        <dbReference type="EMBL" id="SET71553.1"/>
    </source>
</evidence>